<keyword evidence="2" id="KW-1185">Reference proteome</keyword>
<gene>
    <name evidence="1" type="ORF">WIS52_27795</name>
</gene>
<proteinExistence type="predicted"/>
<comment type="caution">
    <text evidence="1">The sequence shown here is derived from an EMBL/GenBank/DDBJ whole genome shotgun (WGS) entry which is preliminary data.</text>
</comment>
<dbReference type="Proteomes" id="UP001494902">
    <property type="component" value="Unassembled WGS sequence"/>
</dbReference>
<dbReference type="RefSeq" id="WP_349301359.1">
    <property type="nucleotide sequence ID" value="NZ_JBEDNQ010000014.1"/>
</dbReference>
<evidence type="ECO:0000313" key="2">
    <source>
        <dbReference type="Proteomes" id="UP001494902"/>
    </source>
</evidence>
<name>A0ABV1KJC4_9PSEU</name>
<sequence>MAEQPRAAVVVPLCRAVRHHDRAGVRCPHCAAPRPGSERNPPAVVLPLLRDHHRGISDDAVVTGEL</sequence>
<organism evidence="1 2">
    <name type="scientific">Pseudonocardia nematodicida</name>
    <dbReference type="NCBI Taxonomy" id="1206997"/>
    <lineage>
        <taxon>Bacteria</taxon>
        <taxon>Bacillati</taxon>
        <taxon>Actinomycetota</taxon>
        <taxon>Actinomycetes</taxon>
        <taxon>Pseudonocardiales</taxon>
        <taxon>Pseudonocardiaceae</taxon>
        <taxon>Pseudonocardia</taxon>
    </lineage>
</organism>
<dbReference type="EMBL" id="JBEDNQ010000014">
    <property type="protein sequence ID" value="MEQ3554286.1"/>
    <property type="molecule type" value="Genomic_DNA"/>
</dbReference>
<reference evidence="1 2" key="1">
    <citation type="submission" date="2024-03" db="EMBL/GenBank/DDBJ databases">
        <title>Draft genome sequence of Pseudonocardia nematodicida JCM 31783.</title>
        <authorList>
            <person name="Butdee W."/>
            <person name="Duangmal K."/>
        </authorList>
    </citation>
    <scope>NUCLEOTIDE SEQUENCE [LARGE SCALE GENOMIC DNA]</scope>
    <source>
        <strain evidence="1 2">JCM 31783</strain>
    </source>
</reference>
<evidence type="ECO:0000313" key="1">
    <source>
        <dbReference type="EMBL" id="MEQ3554286.1"/>
    </source>
</evidence>
<protein>
    <submittedName>
        <fullName evidence="1">Uncharacterized protein</fullName>
    </submittedName>
</protein>
<accession>A0ABV1KJC4</accession>